<name>A6JL26_RAT</name>
<dbReference type="AlphaFoldDB" id="A6JL26"/>
<evidence type="ECO:0000313" key="2">
    <source>
        <dbReference type="Proteomes" id="UP000234681"/>
    </source>
</evidence>
<reference evidence="2" key="1">
    <citation type="submission" date="2005-09" db="EMBL/GenBank/DDBJ databases">
        <authorList>
            <person name="Mural R.J."/>
            <person name="Li P.W."/>
            <person name="Adams M.D."/>
            <person name="Amanatides P.G."/>
            <person name="Baden-Tillson H."/>
            <person name="Barnstead M."/>
            <person name="Chin S.H."/>
            <person name="Dew I."/>
            <person name="Evans C.A."/>
            <person name="Ferriera S."/>
            <person name="Flanigan M."/>
            <person name="Fosler C."/>
            <person name="Glodek A."/>
            <person name="Gu Z."/>
            <person name="Holt R.A."/>
            <person name="Jennings D."/>
            <person name="Kraft C.L."/>
            <person name="Lu F."/>
            <person name="Nguyen T."/>
            <person name="Nusskern D.R."/>
            <person name="Pfannkoch C.M."/>
            <person name="Sitter C."/>
            <person name="Sutton G.G."/>
            <person name="Venter J.C."/>
            <person name="Wang Z."/>
            <person name="Woodage T."/>
            <person name="Zheng X.H."/>
            <person name="Zhong F."/>
        </authorList>
    </citation>
    <scope>NUCLEOTIDE SEQUENCE [LARGE SCALE GENOMIC DNA]</scope>
    <source>
        <strain>BN</strain>
        <strain evidence="2">Sprague-Dawley</strain>
    </source>
</reference>
<proteinExistence type="predicted"/>
<organism evidence="1 2">
    <name type="scientific">Rattus norvegicus</name>
    <name type="common">Rat</name>
    <dbReference type="NCBI Taxonomy" id="10116"/>
    <lineage>
        <taxon>Eukaryota</taxon>
        <taxon>Metazoa</taxon>
        <taxon>Chordata</taxon>
        <taxon>Craniata</taxon>
        <taxon>Vertebrata</taxon>
        <taxon>Euteleostomi</taxon>
        <taxon>Mammalia</taxon>
        <taxon>Eutheria</taxon>
        <taxon>Euarchontoglires</taxon>
        <taxon>Glires</taxon>
        <taxon>Rodentia</taxon>
        <taxon>Myomorpha</taxon>
        <taxon>Muroidea</taxon>
        <taxon>Muridae</taxon>
        <taxon>Murinae</taxon>
        <taxon>Rattus</taxon>
    </lineage>
</organism>
<protein>
    <submittedName>
        <fullName evidence="1">RCG58736</fullName>
    </submittedName>
</protein>
<gene>
    <name evidence="1" type="ORF">rCG_58736</name>
</gene>
<sequence length="46" mass="5494">MPEQFFLPWRKIIFPKFLDMPCRINGLLFERGEKERPSSKKSLPNA</sequence>
<evidence type="ECO:0000313" key="1">
    <source>
        <dbReference type="EMBL" id="EDM10591.1"/>
    </source>
</evidence>
<dbReference type="Proteomes" id="UP000234681">
    <property type="component" value="Chromosome 11"/>
</dbReference>
<accession>A6JL26</accession>
<dbReference type="EMBL" id="CH473989">
    <property type="protein sequence ID" value="EDM10591.1"/>
    <property type="molecule type" value="Genomic_DNA"/>
</dbReference>